<dbReference type="InterPro" id="IPR006664">
    <property type="entry name" value="OMP_bac"/>
</dbReference>
<dbReference type="CDD" id="cd07185">
    <property type="entry name" value="OmpA_C-like"/>
    <property type="match status" value="1"/>
</dbReference>
<dbReference type="PANTHER" id="PTHR30329:SF21">
    <property type="entry name" value="LIPOPROTEIN YIAD-RELATED"/>
    <property type="match status" value="1"/>
</dbReference>
<dbReference type="RefSeq" id="WP_284282069.1">
    <property type="nucleotide sequence ID" value="NZ_BSOJ01000030.1"/>
</dbReference>
<proteinExistence type="predicted"/>
<dbReference type="EMBL" id="BSOJ01000030">
    <property type="protein sequence ID" value="GLR27319.1"/>
    <property type="molecule type" value="Genomic_DNA"/>
</dbReference>
<dbReference type="PROSITE" id="PS51123">
    <property type="entry name" value="OMPA_2"/>
    <property type="match status" value="1"/>
</dbReference>
<accession>A0ABQ5YX48</accession>
<dbReference type="PRINTS" id="PR01023">
    <property type="entry name" value="NAFLGMOTY"/>
</dbReference>
<evidence type="ECO:0000259" key="6">
    <source>
        <dbReference type="PROSITE" id="PS51123"/>
    </source>
</evidence>
<reference evidence="8" key="1">
    <citation type="journal article" date="2019" name="Int. J. Syst. Evol. Microbiol.">
        <title>The Global Catalogue of Microorganisms (GCM) 10K type strain sequencing project: providing services to taxonomists for standard genome sequencing and annotation.</title>
        <authorList>
            <consortium name="The Broad Institute Genomics Platform"/>
            <consortium name="The Broad Institute Genome Sequencing Center for Infectious Disease"/>
            <person name="Wu L."/>
            <person name="Ma J."/>
        </authorList>
    </citation>
    <scope>NUCLEOTIDE SEQUENCE [LARGE SCALE GENOMIC DNA]</scope>
    <source>
        <strain evidence="8">NBRC 105857</strain>
    </source>
</reference>
<evidence type="ECO:0000256" key="1">
    <source>
        <dbReference type="ARBA" id="ARBA00004442"/>
    </source>
</evidence>
<dbReference type="Pfam" id="PF13441">
    <property type="entry name" value="Gly-zipper_YMGG"/>
    <property type="match status" value="1"/>
</dbReference>
<evidence type="ECO:0000256" key="3">
    <source>
        <dbReference type="ARBA" id="ARBA00023237"/>
    </source>
</evidence>
<keyword evidence="7" id="KW-0449">Lipoprotein</keyword>
<dbReference type="InterPro" id="IPR027367">
    <property type="entry name" value="Gly-zipper_YMGG"/>
</dbReference>
<dbReference type="Proteomes" id="UP001156664">
    <property type="component" value="Unassembled WGS sequence"/>
</dbReference>
<organism evidence="7 8">
    <name type="scientific">Limnobacter litoralis</name>
    <dbReference type="NCBI Taxonomy" id="481366"/>
    <lineage>
        <taxon>Bacteria</taxon>
        <taxon>Pseudomonadati</taxon>
        <taxon>Pseudomonadota</taxon>
        <taxon>Betaproteobacteria</taxon>
        <taxon>Burkholderiales</taxon>
        <taxon>Burkholderiaceae</taxon>
        <taxon>Limnobacter</taxon>
    </lineage>
</organism>
<dbReference type="SUPFAM" id="SSF103088">
    <property type="entry name" value="OmpA-like"/>
    <property type="match status" value="1"/>
</dbReference>
<dbReference type="InterPro" id="IPR006665">
    <property type="entry name" value="OmpA-like"/>
</dbReference>
<gene>
    <name evidence="7" type="ORF">GCM10007875_24100</name>
</gene>
<evidence type="ECO:0000313" key="8">
    <source>
        <dbReference type="Proteomes" id="UP001156664"/>
    </source>
</evidence>
<dbReference type="PANTHER" id="PTHR30329">
    <property type="entry name" value="STATOR ELEMENT OF FLAGELLAR MOTOR COMPLEX"/>
    <property type="match status" value="1"/>
</dbReference>
<dbReference type="InterPro" id="IPR050330">
    <property type="entry name" value="Bact_OuterMem_StrucFunc"/>
</dbReference>
<comment type="subcellular location">
    <subcellularLocation>
        <location evidence="1">Cell outer membrane</location>
    </subcellularLocation>
</comment>
<dbReference type="PROSITE" id="PS51257">
    <property type="entry name" value="PROKAR_LIPOPROTEIN"/>
    <property type="match status" value="1"/>
</dbReference>
<keyword evidence="5" id="KW-0732">Signal</keyword>
<keyword evidence="8" id="KW-1185">Reference proteome</keyword>
<evidence type="ECO:0000256" key="5">
    <source>
        <dbReference type="SAM" id="SignalP"/>
    </source>
</evidence>
<evidence type="ECO:0000256" key="2">
    <source>
        <dbReference type="ARBA" id="ARBA00023136"/>
    </source>
</evidence>
<dbReference type="InterPro" id="IPR036737">
    <property type="entry name" value="OmpA-like_sf"/>
</dbReference>
<feature type="signal peptide" evidence="5">
    <location>
        <begin position="1"/>
        <end position="25"/>
    </location>
</feature>
<name>A0ABQ5YX48_9BURK</name>
<sequence length="218" mass="22416">MKKLTATTLAAALLAAGCSSIQTQPAPQPVPAPGSPVAEAGCPLAPERPVDNSKKAIGAGVGAVAGALIGNATGGKNTVIGAGLGGLFGYLVGSEIAVREQRDGSVMLDIPGAALFDTDKTAIKPKFASTLDQISATLRDNPGTIVCIIGYTDSTGSSSYNANLSVRRAESVREFLERKGIEGNRLTAAGLGERFPVASNSTESGRTQNRRVEMYVRR</sequence>
<feature type="chain" id="PRO_5045355416" evidence="5">
    <location>
        <begin position="26"/>
        <end position="218"/>
    </location>
</feature>
<dbReference type="PRINTS" id="PR01021">
    <property type="entry name" value="OMPADOMAIN"/>
</dbReference>
<dbReference type="Gene3D" id="3.30.1330.60">
    <property type="entry name" value="OmpA-like domain"/>
    <property type="match status" value="1"/>
</dbReference>
<evidence type="ECO:0000313" key="7">
    <source>
        <dbReference type="EMBL" id="GLR27319.1"/>
    </source>
</evidence>
<dbReference type="Pfam" id="PF00691">
    <property type="entry name" value="OmpA"/>
    <property type="match status" value="1"/>
</dbReference>
<protein>
    <submittedName>
        <fullName evidence="7">OmpA family lipoprotein</fullName>
    </submittedName>
</protein>
<keyword evidence="2 4" id="KW-0472">Membrane</keyword>
<comment type="caution">
    <text evidence="7">The sequence shown here is derived from an EMBL/GenBank/DDBJ whole genome shotgun (WGS) entry which is preliminary data.</text>
</comment>
<keyword evidence="3" id="KW-0998">Cell outer membrane</keyword>
<feature type="domain" description="OmpA-like" evidence="6">
    <location>
        <begin position="103"/>
        <end position="218"/>
    </location>
</feature>
<evidence type="ECO:0000256" key="4">
    <source>
        <dbReference type="PROSITE-ProRule" id="PRU00473"/>
    </source>
</evidence>